<accession>A0ABR6L195</accession>
<proteinExistence type="predicted"/>
<name>A0ABR6L195_9HYPH</name>
<comment type="caution">
    <text evidence="1">The sequence shown here is derived from an EMBL/GenBank/DDBJ whole genome shotgun (WGS) entry which is preliminary data.</text>
</comment>
<organism evidence="1 2">
    <name type="scientific">Aminobacter niigataensis</name>
    <dbReference type="NCBI Taxonomy" id="83265"/>
    <lineage>
        <taxon>Bacteria</taxon>
        <taxon>Pseudomonadati</taxon>
        <taxon>Pseudomonadota</taxon>
        <taxon>Alphaproteobacteria</taxon>
        <taxon>Hyphomicrobiales</taxon>
        <taxon>Phyllobacteriaceae</taxon>
        <taxon>Aminobacter</taxon>
    </lineage>
</organism>
<dbReference type="InterPro" id="IPR010982">
    <property type="entry name" value="Lambda_DNA-bd_dom_sf"/>
</dbReference>
<dbReference type="EMBL" id="JACHOT010000002">
    <property type="protein sequence ID" value="MBB4650572.1"/>
    <property type="molecule type" value="Genomic_DNA"/>
</dbReference>
<sequence length="152" mass="16356">MSMSQLELASAAGIAPTSVKRSELNERVAVRTLEALRRALEGEGVVFVASSPKHGPGMRLQSAPSELRLLVVAAAALGWSVEELAARSGIGERTLVTARTRDRAQDKVSPATLVRVREALERAGVRFLPPTSDYGPGLTIPLEILSRQDLRF</sequence>
<dbReference type="Gene3D" id="1.10.260.40">
    <property type="entry name" value="lambda repressor-like DNA-binding domains"/>
    <property type="match status" value="2"/>
</dbReference>
<reference evidence="1 2" key="1">
    <citation type="submission" date="2020-08" db="EMBL/GenBank/DDBJ databases">
        <title>Genomic Encyclopedia of Type Strains, Phase IV (KMG-IV): sequencing the most valuable type-strain genomes for metagenomic binning, comparative biology and taxonomic classification.</title>
        <authorList>
            <person name="Goeker M."/>
        </authorList>
    </citation>
    <scope>NUCLEOTIDE SEQUENCE [LARGE SCALE GENOMIC DNA]</scope>
    <source>
        <strain evidence="1 2">DSM 7050</strain>
    </source>
</reference>
<protein>
    <submittedName>
        <fullName evidence="1">Transcriptional regulator with XRE-family HTH domain</fullName>
    </submittedName>
</protein>
<dbReference type="Proteomes" id="UP000539538">
    <property type="component" value="Unassembled WGS sequence"/>
</dbReference>
<keyword evidence="2" id="KW-1185">Reference proteome</keyword>
<evidence type="ECO:0000313" key="2">
    <source>
        <dbReference type="Proteomes" id="UP000539538"/>
    </source>
</evidence>
<gene>
    <name evidence="1" type="ORF">GGQ99_002327</name>
</gene>
<evidence type="ECO:0000313" key="1">
    <source>
        <dbReference type="EMBL" id="MBB4650572.1"/>
    </source>
</evidence>